<proteinExistence type="predicted"/>
<evidence type="ECO:0000313" key="3">
    <source>
        <dbReference type="Proteomes" id="UP001163046"/>
    </source>
</evidence>
<evidence type="ECO:0000313" key="2">
    <source>
        <dbReference type="EMBL" id="KAJ7374222.1"/>
    </source>
</evidence>
<dbReference type="Proteomes" id="UP001163046">
    <property type="component" value="Unassembled WGS sequence"/>
</dbReference>
<evidence type="ECO:0000256" key="1">
    <source>
        <dbReference type="SAM" id="MobiDB-lite"/>
    </source>
</evidence>
<comment type="caution">
    <text evidence="2">The sequence shown here is derived from an EMBL/GenBank/DDBJ whole genome shotgun (WGS) entry which is preliminary data.</text>
</comment>
<keyword evidence="3" id="KW-1185">Reference proteome</keyword>
<name>A0A9W9Z320_9CNID</name>
<dbReference type="EMBL" id="MU826828">
    <property type="protein sequence ID" value="KAJ7374222.1"/>
    <property type="molecule type" value="Genomic_DNA"/>
</dbReference>
<sequence length="148" mass="16676">MFAKVQFTSTSKTASKRKFLCDTHIRSYHSVPAHLRHLDHRLGEDPVRQPAGDLDHDLLREAVAVHLPKKSSSEEILVPKVHTQAQQTVVTPTRRSSRRGRTPERKVEESSTSTTTTVTKDSSSASTLRVTRSVTKKLIPEEKRHCSQ</sequence>
<gene>
    <name evidence="2" type="ORF">OS493_007296</name>
</gene>
<accession>A0A9W9Z320</accession>
<organism evidence="2 3">
    <name type="scientific">Desmophyllum pertusum</name>
    <dbReference type="NCBI Taxonomy" id="174260"/>
    <lineage>
        <taxon>Eukaryota</taxon>
        <taxon>Metazoa</taxon>
        <taxon>Cnidaria</taxon>
        <taxon>Anthozoa</taxon>
        <taxon>Hexacorallia</taxon>
        <taxon>Scleractinia</taxon>
        <taxon>Caryophylliina</taxon>
        <taxon>Caryophylliidae</taxon>
        <taxon>Desmophyllum</taxon>
    </lineage>
</organism>
<dbReference type="AlphaFoldDB" id="A0A9W9Z320"/>
<feature type="compositionally biased region" description="Basic and acidic residues" evidence="1">
    <location>
        <begin position="138"/>
        <end position="148"/>
    </location>
</feature>
<protein>
    <submittedName>
        <fullName evidence="2">Uncharacterized protein</fullName>
    </submittedName>
</protein>
<reference evidence="2" key="1">
    <citation type="submission" date="2023-01" db="EMBL/GenBank/DDBJ databases">
        <title>Genome assembly of the deep-sea coral Lophelia pertusa.</title>
        <authorList>
            <person name="Herrera S."/>
            <person name="Cordes E."/>
        </authorList>
    </citation>
    <scope>NUCLEOTIDE SEQUENCE</scope>
    <source>
        <strain evidence="2">USNM1676648</strain>
        <tissue evidence="2">Polyp</tissue>
    </source>
</reference>
<feature type="region of interest" description="Disordered" evidence="1">
    <location>
        <begin position="78"/>
        <end position="148"/>
    </location>
</feature>
<feature type="compositionally biased region" description="Low complexity" evidence="1">
    <location>
        <begin position="110"/>
        <end position="127"/>
    </location>
</feature>